<dbReference type="EMBL" id="UHFF01000002">
    <property type="protein sequence ID" value="SUN48020.1"/>
    <property type="molecule type" value="Genomic_DNA"/>
</dbReference>
<dbReference type="InterPro" id="IPR052767">
    <property type="entry name" value="Bact_com_dev_regulator"/>
</dbReference>
<name>A0A380JUI4_9STRE</name>
<evidence type="ECO:0000313" key="2">
    <source>
        <dbReference type="Proteomes" id="UP000254461"/>
    </source>
</evidence>
<dbReference type="Proteomes" id="UP000254461">
    <property type="component" value="Unassembled WGS sequence"/>
</dbReference>
<dbReference type="PANTHER" id="PTHR38448">
    <property type="entry name" value="REGULATORY PROTEIN YLBF-RELATED"/>
    <property type="match status" value="1"/>
</dbReference>
<dbReference type="PANTHER" id="PTHR38448:SF2">
    <property type="entry name" value="REGULATORY PROTEIN YLBF"/>
    <property type="match status" value="1"/>
</dbReference>
<organism evidence="1 2">
    <name type="scientific">Streptococcus equi subsp. equi</name>
    <dbReference type="NCBI Taxonomy" id="148942"/>
    <lineage>
        <taxon>Bacteria</taxon>
        <taxon>Bacillati</taxon>
        <taxon>Bacillota</taxon>
        <taxon>Bacilli</taxon>
        <taxon>Lactobacillales</taxon>
        <taxon>Streptococcaceae</taxon>
        <taxon>Streptococcus</taxon>
    </lineage>
</organism>
<evidence type="ECO:0000313" key="1">
    <source>
        <dbReference type="EMBL" id="SUN48020.1"/>
    </source>
</evidence>
<sequence>MLIINEELFAIERAILQLVQDIRTSSQYQAYALAKKAFEADLALQTELALFEELKRDYELKQDLLESCPDARALRCQLLHQKRQLDLHPLVADLRLAQVDLQEVLATISTAIAEAVSEDILVDTGLPLATNRPRHELGPYQNIKEKST</sequence>
<dbReference type="InterPro" id="IPR010368">
    <property type="entry name" value="Com_YlbF"/>
</dbReference>
<gene>
    <name evidence="1" type="ORF">NCTC12092_01626</name>
</gene>
<proteinExistence type="predicted"/>
<dbReference type="Gene3D" id="1.20.1500.10">
    <property type="entry name" value="YheA/YmcA-like"/>
    <property type="match status" value="1"/>
</dbReference>
<dbReference type="InterPro" id="IPR023378">
    <property type="entry name" value="YheA/YmcA-like_dom_sf"/>
</dbReference>
<reference evidence="1 2" key="1">
    <citation type="submission" date="2018-06" db="EMBL/GenBank/DDBJ databases">
        <authorList>
            <consortium name="Pathogen Informatics"/>
            <person name="Doyle S."/>
        </authorList>
    </citation>
    <scope>NUCLEOTIDE SEQUENCE [LARGE SCALE GENOMIC DNA]</scope>
    <source>
        <strain evidence="1 2">NCTC12092</strain>
    </source>
</reference>
<dbReference type="SUPFAM" id="SSF158622">
    <property type="entry name" value="YheA/YmcA-like"/>
    <property type="match status" value="1"/>
</dbReference>
<dbReference type="Pfam" id="PF06133">
    <property type="entry name" value="Com_YlbF"/>
    <property type="match status" value="1"/>
</dbReference>
<accession>A0A380JUI4</accession>
<dbReference type="AlphaFoldDB" id="A0A380JUI4"/>
<protein>
    <submittedName>
        <fullName evidence="1">Regulatory protein ylbF</fullName>
    </submittedName>
</protein>
<dbReference type="RefSeq" id="WP_043031349.1">
    <property type="nucleotide sequence ID" value="NZ_UHFF01000002.1"/>
</dbReference>